<feature type="domain" description="Solute-binding protein family 5" evidence="2">
    <location>
        <begin position="99"/>
        <end position="436"/>
    </location>
</feature>
<dbReference type="GO" id="GO:0043190">
    <property type="term" value="C:ATP-binding cassette (ABC) transporter complex"/>
    <property type="evidence" value="ECO:0007669"/>
    <property type="project" value="InterPro"/>
</dbReference>
<proteinExistence type="predicted"/>
<reference evidence="4" key="1">
    <citation type="submission" date="2017-04" db="EMBL/GenBank/DDBJ databases">
        <authorList>
            <person name="Bumgarner R.E."/>
            <person name="Fredricks D.N."/>
            <person name="Srinivasan S."/>
        </authorList>
    </citation>
    <scope>NUCLEOTIDE SEQUENCE [LARGE SCALE GENOMIC DNA]</scope>
    <source>
        <strain evidence="4">KA00405</strain>
    </source>
</reference>
<dbReference type="PANTHER" id="PTHR30290:SF81">
    <property type="entry name" value="OLIGOPEPTIDE-BINDING PROTEIN OPPA"/>
    <property type="match status" value="1"/>
</dbReference>
<gene>
    <name evidence="3" type="ORF">B7R76_07485</name>
</gene>
<dbReference type="PIRSF" id="PIRSF002741">
    <property type="entry name" value="MppA"/>
    <property type="match status" value="1"/>
</dbReference>
<evidence type="ECO:0000313" key="4">
    <source>
        <dbReference type="Proteomes" id="UP000236394"/>
    </source>
</evidence>
<dbReference type="Gene3D" id="3.40.190.10">
    <property type="entry name" value="Periplasmic binding protein-like II"/>
    <property type="match status" value="1"/>
</dbReference>
<keyword evidence="1" id="KW-0732">Signal</keyword>
<feature type="chain" id="PRO_5014322238" description="Solute-binding protein family 5 domain-containing protein" evidence="1">
    <location>
        <begin position="31"/>
        <end position="516"/>
    </location>
</feature>
<dbReference type="Pfam" id="PF00496">
    <property type="entry name" value="SBP_bac_5"/>
    <property type="match status" value="1"/>
</dbReference>
<dbReference type="Proteomes" id="UP000236394">
    <property type="component" value="Unassembled WGS sequence"/>
</dbReference>
<dbReference type="PROSITE" id="PS51257">
    <property type="entry name" value="PROKAR_LIPOPROTEIN"/>
    <property type="match status" value="1"/>
</dbReference>
<feature type="signal peptide" evidence="1">
    <location>
        <begin position="1"/>
        <end position="30"/>
    </location>
</feature>
<dbReference type="Gene3D" id="3.10.105.10">
    <property type="entry name" value="Dipeptide-binding Protein, Domain 3"/>
    <property type="match status" value="1"/>
</dbReference>
<dbReference type="InterPro" id="IPR030678">
    <property type="entry name" value="Peptide/Ni-bd"/>
</dbReference>
<name>A0A2J8AZD2_9FIRM</name>
<comment type="caution">
    <text evidence="3">The sequence shown here is derived from an EMBL/GenBank/DDBJ whole genome shotgun (WGS) entry which is preliminary data.</text>
</comment>
<protein>
    <recommendedName>
        <fullName evidence="2">Solute-binding protein family 5 domain-containing protein</fullName>
    </recommendedName>
</protein>
<sequence>MEVNMKKTILGLLSGLLAASMLLTSCGETAKTTGDTTKNPAMTQAAAADKTAGSKGEKVLKIGSSYIYASNDPHKDWNGWELVKLGVGETLFTLDANYKLVGNLVESYMNVDPQTWVIQLKSGLKFSNGNPVTAKKVVASLQRTIELNPEAAALKGTEFQVEENEFSMKTPEPNATALNALADPHFIICDVTDTSEIATKPICTGPYMIDKFEPEKTMELVPNKNYWNGTPKLSRIVNKAVGKSTTLGLAVESGDVDLAQVDTDTADRLSSNPDFTVTRTPSSRVYMIYANPTKLPDPKVREGLFRAINREEIAKDLLKGGIETIYSPFAPNLPFALKENESVGFDAAKSKALADETKAGGNKVALKFYERLNIPKIATQLQAQFTKAGWSVEAIQHENSKYLNKGDFDLGMYGMVTLRIGDPYDYLSSVFGTNGTANFNKYSNTEVDALLKQMKSEFDATKRDEMARKILKLALADNLHYYIGNVKIDLAYKKNVKNLDISPFEYRIVTVNTDIE</sequence>
<organism evidence="3 4">
    <name type="scientific">Mageeibacillus indolicus</name>
    <dbReference type="NCBI Taxonomy" id="884684"/>
    <lineage>
        <taxon>Bacteria</taxon>
        <taxon>Bacillati</taxon>
        <taxon>Bacillota</taxon>
        <taxon>Clostridia</taxon>
        <taxon>Eubacteriales</taxon>
        <taxon>Oscillospiraceae</taxon>
        <taxon>Mageeibacillus</taxon>
    </lineage>
</organism>
<dbReference type="InterPro" id="IPR000914">
    <property type="entry name" value="SBP_5_dom"/>
</dbReference>
<evidence type="ECO:0000256" key="1">
    <source>
        <dbReference type="SAM" id="SignalP"/>
    </source>
</evidence>
<dbReference type="AlphaFoldDB" id="A0A2J8AZD2"/>
<evidence type="ECO:0000313" key="3">
    <source>
        <dbReference type="EMBL" id="PNH17874.1"/>
    </source>
</evidence>
<accession>A0A2J8AZD2</accession>
<dbReference type="PANTHER" id="PTHR30290">
    <property type="entry name" value="PERIPLASMIC BINDING COMPONENT OF ABC TRANSPORTER"/>
    <property type="match status" value="1"/>
</dbReference>
<dbReference type="GO" id="GO:0015833">
    <property type="term" value="P:peptide transport"/>
    <property type="evidence" value="ECO:0007669"/>
    <property type="project" value="TreeGrafter"/>
</dbReference>
<dbReference type="GO" id="GO:1904680">
    <property type="term" value="F:peptide transmembrane transporter activity"/>
    <property type="evidence" value="ECO:0007669"/>
    <property type="project" value="TreeGrafter"/>
</dbReference>
<evidence type="ECO:0000259" key="2">
    <source>
        <dbReference type="Pfam" id="PF00496"/>
    </source>
</evidence>
<dbReference type="SUPFAM" id="SSF53850">
    <property type="entry name" value="Periplasmic binding protein-like II"/>
    <property type="match status" value="1"/>
</dbReference>
<dbReference type="EMBL" id="NBZD01000005">
    <property type="protein sequence ID" value="PNH17874.1"/>
    <property type="molecule type" value="Genomic_DNA"/>
</dbReference>
<dbReference type="InterPro" id="IPR039424">
    <property type="entry name" value="SBP_5"/>
</dbReference>
<dbReference type="GO" id="GO:0042597">
    <property type="term" value="C:periplasmic space"/>
    <property type="evidence" value="ECO:0007669"/>
    <property type="project" value="UniProtKB-ARBA"/>
</dbReference>